<keyword evidence="2" id="KW-1185">Reference proteome</keyword>
<protein>
    <submittedName>
        <fullName evidence="1">Uncharacterized protein</fullName>
    </submittedName>
</protein>
<proteinExistence type="predicted"/>
<accession>A0ABD0M5Y7</accession>
<comment type="caution">
    <text evidence="1">The sequence shown here is derived from an EMBL/GenBank/DDBJ whole genome shotgun (WGS) entry which is preliminary data.</text>
</comment>
<dbReference type="Proteomes" id="UP001519460">
    <property type="component" value="Unassembled WGS sequence"/>
</dbReference>
<organism evidence="1 2">
    <name type="scientific">Batillaria attramentaria</name>
    <dbReference type="NCBI Taxonomy" id="370345"/>
    <lineage>
        <taxon>Eukaryota</taxon>
        <taxon>Metazoa</taxon>
        <taxon>Spiralia</taxon>
        <taxon>Lophotrochozoa</taxon>
        <taxon>Mollusca</taxon>
        <taxon>Gastropoda</taxon>
        <taxon>Caenogastropoda</taxon>
        <taxon>Sorbeoconcha</taxon>
        <taxon>Cerithioidea</taxon>
        <taxon>Batillariidae</taxon>
        <taxon>Batillaria</taxon>
    </lineage>
</organism>
<sequence length="94" mass="10828">MTTVVHLDDSQKRREGTEILHTASQQLTDRHRSSARAMLACPTCLDLQAGNAGRCRLIRNRAVPYEGLDEMVFFDWVRLYRSLRLHCWAAGVRE</sequence>
<name>A0ABD0M5Y7_9CAEN</name>
<evidence type="ECO:0000313" key="2">
    <source>
        <dbReference type="Proteomes" id="UP001519460"/>
    </source>
</evidence>
<gene>
    <name evidence="1" type="ORF">BaRGS_00002058</name>
</gene>
<reference evidence="1 2" key="1">
    <citation type="journal article" date="2023" name="Sci. Data">
        <title>Genome assembly of the Korean intertidal mud-creeper Batillaria attramentaria.</title>
        <authorList>
            <person name="Patra A.K."/>
            <person name="Ho P.T."/>
            <person name="Jun S."/>
            <person name="Lee S.J."/>
            <person name="Kim Y."/>
            <person name="Won Y.J."/>
        </authorList>
    </citation>
    <scope>NUCLEOTIDE SEQUENCE [LARGE SCALE GENOMIC DNA]</scope>
    <source>
        <strain evidence="1">Wonlab-2016</strain>
    </source>
</reference>
<dbReference type="EMBL" id="JACVVK020000006">
    <property type="protein sequence ID" value="KAK7506583.1"/>
    <property type="molecule type" value="Genomic_DNA"/>
</dbReference>
<dbReference type="AlphaFoldDB" id="A0ABD0M5Y7"/>
<evidence type="ECO:0000313" key="1">
    <source>
        <dbReference type="EMBL" id="KAK7506583.1"/>
    </source>
</evidence>